<reference evidence="11" key="1">
    <citation type="submission" date="2017-09" db="EMBL/GenBank/DDBJ databases">
        <title>Depth-based differentiation of microbial function through sediment-hosted aquifers and enrichment of novel symbionts in the deep terrestrial subsurface.</title>
        <authorList>
            <person name="Probst A.J."/>
            <person name="Ladd B."/>
            <person name="Jarett J.K."/>
            <person name="Geller-Mcgrath D.E."/>
            <person name="Sieber C.M.K."/>
            <person name="Emerson J.B."/>
            <person name="Anantharaman K."/>
            <person name="Thomas B.C."/>
            <person name="Malmstrom R."/>
            <person name="Stieglmeier M."/>
            <person name="Klingl A."/>
            <person name="Woyke T."/>
            <person name="Ryan C.M."/>
            <person name="Banfield J.F."/>
        </authorList>
    </citation>
    <scope>NUCLEOTIDE SEQUENCE [LARGE SCALE GENOMIC DNA]</scope>
</reference>
<feature type="transmembrane region" description="Helical" evidence="8">
    <location>
        <begin position="169"/>
        <end position="188"/>
    </location>
</feature>
<feature type="transmembrane region" description="Helical" evidence="8">
    <location>
        <begin position="236"/>
        <end position="255"/>
    </location>
</feature>
<dbReference type="GO" id="GO:0000030">
    <property type="term" value="F:mannosyltransferase activity"/>
    <property type="evidence" value="ECO:0007669"/>
    <property type="project" value="InterPro"/>
</dbReference>
<dbReference type="GO" id="GO:0009103">
    <property type="term" value="P:lipopolysaccharide biosynthetic process"/>
    <property type="evidence" value="ECO:0007669"/>
    <property type="project" value="UniProtKB-ARBA"/>
</dbReference>
<keyword evidence="3" id="KW-0328">Glycosyltransferase</keyword>
<dbReference type="GO" id="GO:0006493">
    <property type="term" value="P:protein O-linked glycosylation"/>
    <property type="evidence" value="ECO:0007669"/>
    <property type="project" value="InterPro"/>
</dbReference>
<feature type="transmembrane region" description="Helical" evidence="8">
    <location>
        <begin position="408"/>
        <end position="429"/>
    </location>
</feature>
<keyword evidence="2" id="KW-1003">Cell membrane</keyword>
<keyword evidence="6 8" id="KW-1133">Transmembrane helix</keyword>
<evidence type="ECO:0000313" key="10">
    <source>
        <dbReference type="EMBL" id="PIX30225.1"/>
    </source>
</evidence>
<sequence>MINRKRNSKRNLAALFLFTLIFSLSYIWQAIVPVGSEAPDEGQHIQMIYFLKNNRRIPVFDREKDIFKTFFFKTGLYGGVYYSMAYNSPLSYLPFVPFAQGKTDSGGKTVVLPLRLISGLFIGLFSVFLFLALFNFNRRKLFSALGVSLFISLIPQLIFTSAYVNIEPIALFLSALSLYFLSLIFLYAKPLDYLFFGISLGLLALCKVNYLVVVAYLGLIALWQLFRTIAPVRQKIINIVLIGIPVLALNSWWWIRNFKLYRDPLIINHISTQIKSSSPAWFITPSEAGVNFFNIFNFNNFNLYVFSGFYAYLGAVRILLPLFFYWAFYIALVVLALVGLWSIIRKNRRDLPLFLFSVFMIILDFAIFINKNLTDFSPQGRHLFPLLIPLALILILGLKNWPGKLKEYFLSSMVIINFVASLLGLFKIISGYFVTGLTWVIQTDWANKIAWVFTFSTDSANKIVPDFTFHKFTLENYQRLYLVVYNENPRYSIYFSLLCVILFIFSSIMLARLLFINRDEKIPLL</sequence>
<keyword evidence="4" id="KW-0808">Transferase</keyword>
<dbReference type="PANTHER" id="PTHR33908:SF11">
    <property type="entry name" value="MEMBRANE PROTEIN"/>
    <property type="match status" value="1"/>
</dbReference>
<name>A0A2M7K1W2_9BACT</name>
<dbReference type="PANTHER" id="PTHR33908">
    <property type="entry name" value="MANNOSYLTRANSFERASE YKCB-RELATED"/>
    <property type="match status" value="1"/>
</dbReference>
<evidence type="ECO:0000256" key="4">
    <source>
        <dbReference type="ARBA" id="ARBA00022679"/>
    </source>
</evidence>
<keyword evidence="7 8" id="KW-0472">Membrane</keyword>
<feature type="transmembrane region" description="Helical" evidence="8">
    <location>
        <begin position="491"/>
        <end position="515"/>
    </location>
</feature>
<feature type="domain" description="ArnT-like N-terminal" evidence="9">
    <location>
        <begin position="104"/>
        <end position="254"/>
    </location>
</feature>
<evidence type="ECO:0000256" key="7">
    <source>
        <dbReference type="ARBA" id="ARBA00023136"/>
    </source>
</evidence>
<evidence type="ECO:0000256" key="3">
    <source>
        <dbReference type="ARBA" id="ARBA00022676"/>
    </source>
</evidence>
<feature type="transmembrane region" description="Helical" evidence="8">
    <location>
        <begin position="200"/>
        <end position="224"/>
    </location>
</feature>
<evidence type="ECO:0000256" key="1">
    <source>
        <dbReference type="ARBA" id="ARBA00004651"/>
    </source>
</evidence>
<dbReference type="GO" id="GO:0016763">
    <property type="term" value="F:pentosyltransferase activity"/>
    <property type="evidence" value="ECO:0007669"/>
    <property type="project" value="TreeGrafter"/>
</dbReference>
<proteinExistence type="predicted"/>
<comment type="subcellular location">
    <subcellularLocation>
        <location evidence="1">Cell membrane</location>
        <topology evidence="1">Multi-pass membrane protein</topology>
    </subcellularLocation>
</comment>
<accession>A0A2M7K1W2</accession>
<dbReference type="GO" id="GO:0005886">
    <property type="term" value="C:plasma membrane"/>
    <property type="evidence" value="ECO:0007669"/>
    <property type="project" value="UniProtKB-SubCell"/>
</dbReference>
<evidence type="ECO:0000256" key="2">
    <source>
        <dbReference type="ARBA" id="ARBA00022475"/>
    </source>
</evidence>
<evidence type="ECO:0000256" key="8">
    <source>
        <dbReference type="SAM" id="Phobius"/>
    </source>
</evidence>
<feature type="transmembrane region" description="Helical" evidence="8">
    <location>
        <begin position="351"/>
        <end position="370"/>
    </location>
</feature>
<organism evidence="10 11">
    <name type="scientific">Candidatus Berkelbacteria bacterium CG_4_8_14_3_um_filter_42_13</name>
    <dbReference type="NCBI Taxonomy" id="1974505"/>
    <lineage>
        <taxon>Bacteria</taxon>
        <taxon>Candidatus Berkelbacteria</taxon>
    </lineage>
</organism>
<evidence type="ECO:0000256" key="6">
    <source>
        <dbReference type="ARBA" id="ARBA00022989"/>
    </source>
</evidence>
<evidence type="ECO:0000256" key="5">
    <source>
        <dbReference type="ARBA" id="ARBA00022692"/>
    </source>
</evidence>
<dbReference type="Pfam" id="PF02366">
    <property type="entry name" value="PMT"/>
    <property type="match status" value="1"/>
</dbReference>
<dbReference type="InterPro" id="IPR003342">
    <property type="entry name" value="ArnT-like_N"/>
</dbReference>
<feature type="transmembrane region" description="Helical" evidence="8">
    <location>
        <begin position="112"/>
        <end position="134"/>
    </location>
</feature>
<evidence type="ECO:0000313" key="11">
    <source>
        <dbReference type="Proteomes" id="UP000229924"/>
    </source>
</evidence>
<dbReference type="InterPro" id="IPR050297">
    <property type="entry name" value="LipidA_mod_glycosyltrf_83"/>
</dbReference>
<comment type="caution">
    <text evidence="10">The sequence shown here is derived from an EMBL/GenBank/DDBJ whole genome shotgun (WGS) entry which is preliminary data.</text>
</comment>
<gene>
    <name evidence="10" type="ORF">COZ63_00780</name>
</gene>
<protein>
    <recommendedName>
        <fullName evidence="9">ArnT-like N-terminal domain-containing protein</fullName>
    </recommendedName>
</protein>
<keyword evidence="5 8" id="KW-0812">Transmembrane</keyword>
<dbReference type="Proteomes" id="UP000229924">
    <property type="component" value="Unassembled WGS sequence"/>
</dbReference>
<dbReference type="EMBL" id="PFIK01000014">
    <property type="protein sequence ID" value="PIX30225.1"/>
    <property type="molecule type" value="Genomic_DNA"/>
</dbReference>
<evidence type="ECO:0000259" key="9">
    <source>
        <dbReference type="Pfam" id="PF02366"/>
    </source>
</evidence>
<feature type="transmembrane region" description="Helical" evidence="8">
    <location>
        <begin position="301"/>
        <end position="320"/>
    </location>
</feature>
<dbReference type="AlphaFoldDB" id="A0A2M7K1W2"/>
<feature type="transmembrane region" description="Helical" evidence="8">
    <location>
        <begin position="326"/>
        <end position="344"/>
    </location>
</feature>
<feature type="transmembrane region" description="Helical" evidence="8">
    <location>
        <begin position="382"/>
        <end position="401"/>
    </location>
</feature>
<feature type="transmembrane region" description="Helical" evidence="8">
    <location>
        <begin position="141"/>
        <end position="163"/>
    </location>
</feature>